<name>A0A4Q0AJU9_9BACT</name>
<dbReference type="AlphaFoldDB" id="A0A4Q0AJU9"/>
<organism evidence="2 3">
    <name type="scientific">Candidatus Chaera renei</name>
    <dbReference type="NCBI Taxonomy" id="2506947"/>
    <lineage>
        <taxon>Bacteria</taxon>
        <taxon>Candidatus Saccharimonadota</taxon>
        <taxon>Candidatus Saccharimonadia</taxon>
        <taxon>Candidatus Saccharimonadales</taxon>
        <taxon>Candidatus Saccharimonadaceae</taxon>
        <taxon>Candidatus Chaera</taxon>
    </lineage>
</organism>
<evidence type="ECO:0000313" key="2">
    <source>
        <dbReference type="EMBL" id="RWZ79835.1"/>
    </source>
</evidence>
<keyword evidence="3" id="KW-1185">Reference proteome</keyword>
<feature type="transmembrane region" description="Helical" evidence="1">
    <location>
        <begin position="21"/>
        <end position="40"/>
    </location>
</feature>
<proteinExistence type="predicted"/>
<reference evidence="2" key="1">
    <citation type="submission" date="2019-01" db="EMBL/GenBank/DDBJ databases">
        <title>Genomic signatures and co-occurrence patterns of the ultra-small Saccharimodia (Patescibacteria phylum) suggest a symbiotic lifestyle.</title>
        <authorList>
            <person name="Lemos L."/>
            <person name="Medeiros J."/>
            <person name="Andreote F."/>
            <person name="Fernandes G."/>
            <person name="Varani A."/>
            <person name="Oliveira G."/>
            <person name="Pylro V."/>
        </authorList>
    </citation>
    <scope>NUCLEOTIDE SEQUENCE [LARGE SCALE GENOMIC DNA]</scope>
    <source>
        <strain evidence="2">AMD01</strain>
    </source>
</reference>
<evidence type="ECO:0000313" key="3">
    <source>
        <dbReference type="Proteomes" id="UP000289269"/>
    </source>
</evidence>
<dbReference type="EMBL" id="SCKW01000002">
    <property type="protein sequence ID" value="RWZ79835.1"/>
    <property type="molecule type" value="Genomic_DNA"/>
</dbReference>
<evidence type="ECO:0000256" key="1">
    <source>
        <dbReference type="SAM" id="Phobius"/>
    </source>
</evidence>
<keyword evidence="1" id="KW-1133">Transmembrane helix</keyword>
<sequence>MNTLPAALKERWQKYEHKKGAKVTAAVAVLGVAAVGLYMLSKYGTASSGQAGARAQEAFDGSGMSGGRQAHMLSQELGGNLPGGAGTAGAETMAGPAVFGPEHIAQASTRVARPGDNLWDISEQLLKKAGVHADNATVNAVKNALVQSNHTFGPDHQIWTDQVIDLRKGWEVVDRLKRS</sequence>
<keyword evidence="1" id="KW-0472">Membrane</keyword>
<accession>A0A4Q0AJU9</accession>
<comment type="caution">
    <text evidence="2">The sequence shown here is derived from an EMBL/GenBank/DDBJ whole genome shotgun (WGS) entry which is preliminary data.</text>
</comment>
<dbReference type="Proteomes" id="UP000289269">
    <property type="component" value="Unassembled WGS sequence"/>
</dbReference>
<gene>
    <name evidence="2" type="ORF">EOT04_00390</name>
</gene>
<protein>
    <submittedName>
        <fullName evidence="2">Uncharacterized protein</fullName>
    </submittedName>
</protein>
<keyword evidence="1" id="KW-0812">Transmembrane</keyword>